<dbReference type="Proteomes" id="UP000289152">
    <property type="component" value="Unassembled WGS sequence"/>
</dbReference>
<evidence type="ECO:0000313" key="3">
    <source>
        <dbReference type="Proteomes" id="UP000289152"/>
    </source>
</evidence>
<feature type="region of interest" description="Disordered" evidence="1">
    <location>
        <begin position="228"/>
        <end position="248"/>
    </location>
</feature>
<evidence type="ECO:0000313" key="2">
    <source>
        <dbReference type="EMBL" id="RXK38775.1"/>
    </source>
</evidence>
<dbReference type="AlphaFoldDB" id="A0A4Q1BLU0"/>
<accession>A0A4Q1BLU0</accession>
<dbReference type="EMBL" id="SDIL01000042">
    <property type="protein sequence ID" value="RXK38775.1"/>
    <property type="molecule type" value="Genomic_DNA"/>
</dbReference>
<evidence type="ECO:0000256" key="1">
    <source>
        <dbReference type="SAM" id="MobiDB-lite"/>
    </source>
</evidence>
<sequence>MSSETVETVTVVAPLNLDGTLRLLRQELDQVHPDTRVANGHQMSEVEKARIARWWNSVANGLNNPSVLNEAAAFADYCLRRHKTEVECLGNDSQDADKVVYSAYMFGLQRLVQAMRTEVNEVRNARSRCLTTLEVWLRATRLGEIHIDEETDVALSAFKINTEILAGGTLDQISEQTPPLSSRHLDLLQAHLSDHMTSADPEVRNRLTSAKKMLKLYGCKVINCERAQSRPRGDSTSSTRTVTGYTLE</sequence>
<name>A0A4Q1BLU0_TREME</name>
<organism evidence="2 3">
    <name type="scientific">Tremella mesenterica</name>
    <name type="common">Jelly fungus</name>
    <dbReference type="NCBI Taxonomy" id="5217"/>
    <lineage>
        <taxon>Eukaryota</taxon>
        <taxon>Fungi</taxon>
        <taxon>Dikarya</taxon>
        <taxon>Basidiomycota</taxon>
        <taxon>Agaricomycotina</taxon>
        <taxon>Tremellomycetes</taxon>
        <taxon>Tremellales</taxon>
        <taxon>Tremellaceae</taxon>
        <taxon>Tremella</taxon>
    </lineage>
</organism>
<reference evidence="2 3" key="1">
    <citation type="submission" date="2016-06" db="EMBL/GenBank/DDBJ databases">
        <title>Evolution of pathogenesis and genome organization in the Tremellales.</title>
        <authorList>
            <person name="Cuomo C."/>
            <person name="Litvintseva A."/>
            <person name="Heitman J."/>
            <person name="Chen Y."/>
            <person name="Sun S."/>
            <person name="Springer D."/>
            <person name="Dromer F."/>
            <person name="Young S."/>
            <person name="Zeng Q."/>
            <person name="Chapman S."/>
            <person name="Gujja S."/>
            <person name="Saif S."/>
            <person name="Birren B."/>
        </authorList>
    </citation>
    <scope>NUCLEOTIDE SEQUENCE [LARGE SCALE GENOMIC DNA]</scope>
    <source>
        <strain evidence="2 3">ATCC 28783</strain>
    </source>
</reference>
<protein>
    <submittedName>
        <fullName evidence="2">Uncharacterized protein</fullName>
    </submittedName>
</protein>
<feature type="compositionally biased region" description="Polar residues" evidence="1">
    <location>
        <begin position="234"/>
        <end position="248"/>
    </location>
</feature>
<gene>
    <name evidence="2" type="ORF">M231_03951</name>
</gene>
<comment type="caution">
    <text evidence="2">The sequence shown here is derived from an EMBL/GenBank/DDBJ whole genome shotgun (WGS) entry which is preliminary data.</text>
</comment>
<keyword evidence="3" id="KW-1185">Reference proteome</keyword>
<dbReference type="InParanoid" id="A0A4Q1BLU0"/>
<proteinExistence type="predicted"/>